<gene>
    <name evidence="2" type="ORF">B1A_17434</name>
</gene>
<accession>T1A7A6</accession>
<evidence type="ECO:0000259" key="1">
    <source>
        <dbReference type="Pfam" id="PF03358"/>
    </source>
</evidence>
<evidence type="ECO:0000313" key="2">
    <source>
        <dbReference type="EMBL" id="EQD37720.1"/>
    </source>
</evidence>
<dbReference type="Pfam" id="PF03358">
    <property type="entry name" value="FMN_red"/>
    <property type="match status" value="1"/>
</dbReference>
<reference evidence="2" key="2">
    <citation type="journal article" date="2014" name="ISME J.">
        <title>Microbial stratification in low pH oxic and suboxic macroscopic growths along an acid mine drainage.</title>
        <authorList>
            <person name="Mendez-Garcia C."/>
            <person name="Mesa V."/>
            <person name="Sprenger R.R."/>
            <person name="Richter M."/>
            <person name="Diez M.S."/>
            <person name="Solano J."/>
            <person name="Bargiela R."/>
            <person name="Golyshina O.V."/>
            <person name="Manteca A."/>
            <person name="Ramos J.L."/>
            <person name="Gallego J.R."/>
            <person name="Llorente I."/>
            <person name="Martins Dos Santos V.A."/>
            <person name="Jensen O.N."/>
            <person name="Pelaez A.I."/>
            <person name="Sanchez J."/>
            <person name="Ferrer M."/>
        </authorList>
    </citation>
    <scope>NUCLEOTIDE SEQUENCE</scope>
</reference>
<protein>
    <submittedName>
        <fullName evidence="2">Glycerol-3-phosphate dehydrogenase</fullName>
    </submittedName>
</protein>
<feature type="domain" description="NADPH-dependent FMN reductase-like" evidence="1">
    <location>
        <begin position="20"/>
        <end position="156"/>
    </location>
</feature>
<name>T1A7A6_9ZZZZ</name>
<organism evidence="2">
    <name type="scientific">mine drainage metagenome</name>
    <dbReference type="NCBI Taxonomy" id="410659"/>
    <lineage>
        <taxon>unclassified sequences</taxon>
        <taxon>metagenomes</taxon>
        <taxon>ecological metagenomes</taxon>
    </lineage>
</organism>
<dbReference type="Gene3D" id="3.40.50.360">
    <property type="match status" value="1"/>
</dbReference>
<dbReference type="InterPro" id="IPR029039">
    <property type="entry name" value="Flavoprotein-like_sf"/>
</dbReference>
<reference evidence="2" key="1">
    <citation type="submission" date="2013-08" db="EMBL/GenBank/DDBJ databases">
        <authorList>
            <person name="Mendez C."/>
            <person name="Richter M."/>
            <person name="Ferrer M."/>
            <person name="Sanchez J."/>
        </authorList>
    </citation>
    <scope>NUCLEOTIDE SEQUENCE</scope>
</reference>
<dbReference type="PANTHER" id="PTHR30543:SF21">
    <property type="entry name" value="NAD(P)H-DEPENDENT FMN REDUCTASE LOT6"/>
    <property type="match status" value="1"/>
</dbReference>
<dbReference type="SUPFAM" id="SSF52218">
    <property type="entry name" value="Flavoproteins"/>
    <property type="match status" value="1"/>
</dbReference>
<proteinExistence type="predicted"/>
<dbReference type="GO" id="GO:0005829">
    <property type="term" value="C:cytosol"/>
    <property type="evidence" value="ECO:0007669"/>
    <property type="project" value="TreeGrafter"/>
</dbReference>
<dbReference type="EMBL" id="AUZX01012819">
    <property type="protein sequence ID" value="EQD37720.1"/>
    <property type="molecule type" value="Genomic_DNA"/>
</dbReference>
<dbReference type="GO" id="GO:0010181">
    <property type="term" value="F:FMN binding"/>
    <property type="evidence" value="ECO:0007669"/>
    <property type="project" value="TreeGrafter"/>
</dbReference>
<dbReference type="GO" id="GO:0016491">
    <property type="term" value="F:oxidoreductase activity"/>
    <property type="evidence" value="ECO:0007669"/>
    <property type="project" value="InterPro"/>
</dbReference>
<dbReference type="InterPro" id="IPR050712">
    <property type="entry name" value="NAD(P)H-dep_reductase"/>
</dbReference>
<dbReference type="InterPro" id="IPR005025">
    <property type="entry name" value="FMN_Rdtase-like_dom"/>
</dbReference>
<comment type="caution">
    <text evidence="2">The sequence shown here is derived from an EMBL/GenBank/DDBJ whole genome shotgun (WGS) entry which is preliminary data.</text>
</comment>
<sequence>ELDMEQPEEGSVSGIQEVIRILAISGSLRKASSNTALLHATSMLAPKGLEITVYAGLGDLPLFNPDIEGPDCDQPAPSQIREFRSLLLASDGILIASPEYAHGVTGALKNAIDWVVGSGELVEKPVALLNASAQATHAQSSLREILSIANARIIDDACRRVPL</sequence>
<feature type="non-terminal residue" evidence="2">
    <location>
        <position position="1"/>
    </location>
</feature>
<dbReference type="AlphaFoldDB" id="T1A7A6"/>
<dbReference type="PANTHER" id="PTHR30543">
    <property type="entry name" value="CHROMATE REDUCTASE"/>
    <property type="match status" value="1"/>
</dbReference>